<feature type="signal peptide" evidence="2">
    <location>
        <begin position="1"/>
        <end position="27"/>
    </location>
</feature>
<comment type="similarity">
    <text evidence="1">Belongs to the LytR/CpsA/Psr (LCP) family.</text>
</comment>
<accession>A0ABR7NFR0</accession>
<dbReference type="NCBIfam" id="TIGR00350">
    <property type="entry name" value="lytR_cpsA_psr"/>
    <property type="match status" value="1"/>
</dbReference>
<comment type="caution">
    <text evidence="4">The sequence shown here is derived from an EMBL/GenBank/DDBJ whole genome shotgun (WGS) entry which is preliminary data.</text>
</comment>
<evidence type="ECO:0000256" key="2">
    <source>
        <dbReference type="SAM" id="SignalP"/>
    </source>
</evidence>
<protein>
    <submittedName>
        <fullName evidence="4">LCP family protein</fullName>
    </submittedName>
</protein>
<dbReference type="PANTHER" id="PTHR33392">
    <property type="entry name" value="POLYISOPRENYL-TEICHOIC ACID--PEPTIDOGLYCAN TEICHOIC ACID TRANSFERASE TAGU"/>
    <property type="match status" value="1"/>
</dbReference>
<dbReference type="PANTHER" id="PTHR33392:SF6">
    <property type="entry name" value="POLYISOPRENYL-TEICHOIC ACID--PEPTIDOGLYCAN TEICHOIC ACID TRANSFERASE TAGU"/>
    <property type="match status" value="1"/>
</dbReference>
<keyword evidence="2" id="KW-0732">Signal</keyword>
<dbReference type="Proteomes" id="UP000657421">
    <property type="component" value="Unassembled WGS sequence"/>
</dbReference>
<name>A0ABR7NFR0_9FIRM</name>
<gene>
    <name evidence="4" type="ORF">H8716_16635</name>
</gene>
<keyword evidence="5" id="KW-1185">Reference proteome</keyword>
<reference evidence="4 5" key="1">
    <citation type="submission" date="2020-08" db="EMBL/GenBank/DDBJ databases">
        <title>Genome public.</title>
        <authorList>
            <person name="Liu C."/>
            <person name="Sun Q."/>
        </authorList>
    </citation>
    <scope>NUCLEOTIDE SEQUENCE [LARGE SCALE GENOMIC DNA]</scope>
    <source>
        <strain evidence="4 5">NSJ-46</strain>
    </source>
</reference>
<dbReference type="Gene3D" id="3.40.630.190">
    <property type="entry name" value="LCP protein"/>
    <property type="match status" value="1"/>
</dbReference>
<evidence type="ECO:0000313" key="5">
    <source>
        <dbReference type="Proteomes" id="UP000657421"/>
    </source>
</evidence>
<organism evidence="4 5">
    <name type="scientific">Jingyaoa shaoxingensis</name>
    <dbReference type="NCBI Taxonomy" id="2763671"/>
    <lineage>
        <taxon>Bacteria</taxon>
        <taxon>Bacillati</taxon>
        <taxon>Bacillota</taxon>
        <taxon>Clostridia</taxon>
        <taxon>Lachnospirales</taxon>
        <taxon>Lachnospiraceae</taxon>
        <taxon>Jingyaoa</taxon>
    </lineage>
</organism>
<evidence type="ECO:0000256" key="1">
    <source>
        <dbReference type="ARBA" id="ARBA00006068"/>
    </source>
</evidence>
<dbReference type="InterPro" id="IPR050922">
    <property type="entry name" value="LytR/CpsA/Psr_CW_biosynth"/>
</dbReference>
<dbReference type="RefSeq" id="WP_249310110.1">
    <property type="nucleotide sequence ID" value="NZ_JACRSZ010000030.1"/>
</dbReference>
<dbReference type="EMBL" id="JACRSZ010000030">
    <property type="protein sequence ID" value="MBC8574662.1"/>
    <property type="molecule type" value="Genomic_DNA"/>
</dbReference>
<evidence type="ECO:0000259" key="3">
    <source>
        <dbReference type="Pfam" id="PF03816"/>
    </source>
</evidence>
<dbReference type="PROSITE" id="PS51257">
    <property type="entry name" value="PROKAR_LIPOPROTEIN"/>
    <property type="match status" value="1"/>
</dbReference>
<feature type="domain" description="Cell envelope-related transcriptional attenuator" evidence="3">
    <location>
        <begin position="63"/>
        <end position="222"/>
    </location>
</feature>
<sequence>MRLLKKLIIGFVTAVLMISACMGTVLAEEETESETQLQEDTESGTYNVLLIGVDRRDDSWYGNSDVMLLVTVNPQKEKIYLTSFMRDLYADIPGIGVHKLNAACANGGAELCVQTIKENYQVQIDNYAMVDFNSMAEIVDAIGGVNLEISDAEMEYINAHIASQYSLAGKDDPVYLDHAGEVWLNGYQAVVYSRNRSTGGTSDFGRTERQRKLLTAIFEKAQSDYEETQSSGTLQTLLSYASHDLTGADTLKLMMKVSDWLTYEIEEVRVPFDDMYYIDNEILTPTDMSATREKLQDILYR</sequence>
<evidence type="ECO:0000313" key="4">
    <source>
        <dbReference type="EMBL" id="MBC8574662.1"/>
    </source>
</evidence>
<dbReference type="InterPro" id="IPR004474">
    <property type="entry name" value="LytR_CpsA_psr"/>
</dbReference>
<proteinExistence type="inferred from homology"/>
<feature type="chain" id="PRO_5045484902" evidence="2">
    <location>
        <begin position="28"/>
        <end position="301"/>
    </location>
</feature>
<dbReference type="Pfam" id="PF03816">
    <property type="entry name" value="LytR_cpsA_psr"/>
    <property type="match status" value="1"/>
</dbReference>